<dbReference type="OrthoDB" id="9789529at2"/>
<dbReference type="STRING" id="587636.SAMN05216199_0635"/>
<keyword evidence="2" id="KW-0805">Transcription regulation</keyword>
<evidence type="ECO:0000256" key="4">
    <source>
        <dbReference type="ARBA" id="ARBA00023163"/>
    </source>
</evidence>
<dbReference type="EMBL" id="FOHB01000001">
    <property type="protein sequence ID" value="SER60151.1"/>
    <property type="molecule type" value="Genomic_DNA"/>
</dbReference>
<accession>A0A1H9QHW4</accession>
<dbReference type="Pfam" id="PF00126">
    <property type="entry name" value="HTH_1"/>
    <property type="match status" value="1"/>
</dbReference>
<dbReference type="PROSITE" id="PS50931">
    <property type="entry name" value="HTH_LYSR"/>
    <property type="match status" value="1"/>
</dbReference>
<evidence type="ECO:0000256" key="2">
    <source>
        <dbReference type="ARBA" id="ARBA00023015"/>
    </source>
</evidence>
<evidence type="ECO:0000256" key="1">
    <source>
        <dbReference type="ARBA" id="ARBA00009437"/>
    </source>
</evidence>
<organism evidence="6 7">
    <name type="scientific">Pedococcus cremeus</name>
    <dbReference type="NCBI Taxonomy" id="587636"/>
    <lineage>
        <taxon>Bacteria</taxon>
        <taxon>Bacillati</taxon>
        <taxon>Actinomycetota</taxon>
        <taxon>Actinomycetes</taxon>
        <taxon>Micrococcales</taxon>
        <taxon>Intrasporangiaceae</taxon>
        <taxon>Pedococcus</taxon>
    </lineage>
</organism>
<evidence type="ECO:0000313" key="6">
    <source>
        <dbReference type="EMBL" id="SER60151.1"/>
    </source>
</evidence>
<dbReference type="InterPro" id="IPR036390">
    <property type="entry name" value="WH_DNA-bd_sf"/>
</dbReference>
<proteinExistence type="inferred from homology"/>
<keyword evidence="3" id="KW-0238">DNA-binding</keyword>
<dbReference type="SUPFAM" id="SSF46785">
    <property type="entry name" value="Winged helix' DNA-binding domain"/>
    <property type="match status" value="1"/>
</dbReference>
<dbReference type="InterPro" id="IPR000847">
    <property type="entry name" value="LysR_HTH_N"/>
</dbReference>
<keyword evidence="7" id="KW-1185">Reference proteome</keyword>
<dbReference type="AlphaFoldDB" id="A0A1H9QHW4"/>
<gene>
    <name evidence="6" type="ORF">SAMN05216199_0635</name>
</gene>
<keyword evidence="4" id="KW-0804">Transcription</keyword>
<dbReference type="Proteomes" id="UP000199019">
    <property type="component" value="Unassembled WGS sequence"/>
</dbReference>
<dbReference type="Pfam" id="PF03466">
    <property type="entry name" value="LysR_substrate"/>
    <property type="match status" value="1"/>
</dbReference>
<evidence type="ECO:0000259" key="5">
    <source>
        <dbReference type="PROSITE" id="PS50931"/>
    </source>
</evidence>
<protein>
    <submittedName>
        <fullName evidence="6">Transcriptional regulator, LysR family</fullName>
    </submittedName>
</protein>
<sequence>MYDPELLRTFLAVTQSLSFTRAAEALGIRQPTVSQHVRRLEEAVGRPLLVRDTRSVALTSEGEAMAGFAREILAAQERAVGYFTGSHLSGRLRFGVTDDLALTPLPKILRDFRQLYPRIDLELTVLQNEALLRRVESGHLDVAFVKRGANTPSPSRGQLVRRDQLVWVAVEGTRFEPDQQVPLVVYQAPSLSRAISVQALERVGRRSRITCTVKGVNGVLAAVRAGLGVAVMARTLMPADLVELPASAGLPKLPHLDLVLLTNRNAPAESAKALTSAILASGAPLKPVQGTP</sequence>
<name>A0A1H9QHW4_9MICO</name>
<reference evidence="7" key="1">
    <citation type="submission" date="2016-10" db="EMBL/GenBank/DDBJ databases">
        <authorList>
            <person name="Varghese N."/>
            <person name="Submissions S."/>
        </authorList>
    </citation>
    <scope>NUCLEOTIDE SEQUENCE [LARGE SCALE GENOMIC DNA]</scope>
    <source>
        <strain evidence="7">CGMCC 1.6963</strain>
    </source>
</reference>
<dbReference type="InterPro" id="IPR005119">
    <property type="entry name" value="LysR_subst-bd"/>
</dbReference>
<dbReference type="PRINTS" id="PR00039">
    <property type="entry name" value="HTHLYSR"/>
</dbReference>
<dbReference type="GO" id="GO:0003677">
    <property type="term" value="F:DNA binding"/>
    <property type="evidence" value="ECO:0007669"/>
    <property type="project" value="UniProtKB-KW"/>
</dbReference>
<evidence type="ECO:0000256" key="3">
    <source>
        <dbReference type="ARBA" id="ARBA00023125"/>
    </source>
</evidence>
<dbReference type="InterPro" id="IPR036388">
    <property type="entry name" value="WH-like_DNA-bd_sf"/>
</dbReference>
<dbReference type="Gene3D" id="3.40.190.10">
    <property type="entry name" value="Periplasmic binding protein-like II"/>
    <property type="match status" value="2"/>
</dbReference>
<feature type="domain" description="HTH lysR-type" evidence="5">
    <location>
        <begin position="1"/>
        <end position="59"/>
    </location>
</feature>
<evidence type="ECO:0000313" key="7">
    <source>
        <dbReference type="Proteomes" id="UP000199019"/>
    </source>
</evidence>
<dbReference type="RefSeq" id="WP_091756409.1">
    <property type="nucleotide sequence ID" value="NZ_FOHB01000001.1"/>
</dbReference>
<dbReference type="GO" id="GO:0003700">
    <property type="term" value="F:DNA-binding transcription factor activity"/>
    <property type="evidence" value="ECO:0007669"/>
    <property type="project" value="InterPro"/>
</dbReference>
<dbReference type="PANTHER" id="PTHR30579">
    <property type="entry name" value="TRANSCRIPTIONAL REGULATOR"/>
    <property type="match status" value="1"/>
</dbReference>
<comment type="similarity">
    <text evidence="1">Belongs to the LysR transcriptional regulatory family.</text>
</comment>
<dbReference type="InterPro" id="IPR050176">
    <property type="entry name" value="LTTR"/>
</dbReference>
<dbReference type="FunFam" id="1.10.10.10:FF:000001">
    <property type="entry name" value="LysR family transcriptional regulator"/>
    <property type="match status" value="1"/>
</dbReference>
<dbReference type="PANTHER" id="PTHR30579:SF7">
    <property type="entry name" value="HTH-TYPE TRANSCRIPTIONAL REGULATOR LRHA-RELATED"/>
    <property type="match status" value="1"/>
</dbReference>
<dbReference type="Gene3D" id="1.10.10.10">
    <property type="entry name" value="Winged helix-like DNA-binding domain superfamily/Winged helix DNA-binding domain"/>
    <property type="match status" value="1"/>
</dbReference>
<dbReference type="SUPFAM" id="SSF53850">
    <property type="entry name" value="Periplasmic binding protein-like II"/>
    <property type="match status" value="1"/>
</dbReference>